<dbReference type="Proteomes" id="UP000015105">
    <property type="component" value="Chromosome 5D"/>
</dbReference>
<dbReference type="EnsemblPlants" id="AET5Gv20249200.1">
    <property type="protein sequence ID" value="AET5Gv20249200.1"/>
    <property type="gene ID" value="AET5Gv20249200"/>
</dbReference>
<dbReference type="AlphaFoldDB" id="A0A453K036"/>
<reference evidence="1" key="5">
    <citation type="journal article" date="2021" name="G3 (Bethesda)">
        <title>Aegilops tauschii genome assembly Aet v5.0 features greater sequence contiguity and improved annotation.</title>
        <authorList>
            <person name="Wang L."/>
            <person name="Zhu T."/>
            <person name="Rodriguez J.C."/>
            <person name="Deal K.R."/>
            <person name="Dubcovsky J."/>
            <person name="McGuire P.E."/>
            <person name="Lux T."/>
            <person name="Spannagl M."/>
            <person name="Mayer K.F.X."/>
            <person name="Baldrich P."/>
            <person name="Meyers B.C."/>
            <person name="Huo N."/>
            <person name="Gu Y.Q."/>
            <person name="Zhou H."/>
            <person name="Devos K.M."/>
            <person name="Bennetzen J.L."/>
            <person name="Unver T."/>
            <person name="Budak H."/>
            <person name="Gulick P.J."/>
            <person name="Galiba G."/>
            <person name="Kalapos B."/>
            <person name="Nelson D.R."/>
            <person name="Li P."/>
            <person name="You F.M."/>
            <person name="Luo M.C."/>
            <person name="Dvorak J."/>
        </authorList>
    </citation>
    <scope>NUCLEOTIDE SEQUENCE [LARGE SCALE GENOMIC DNA]</scope>
    <source>
        <strain evidence="1">cv. AL8/78</strain>
    </source>
</reference>
<accession>A0A453K036</accession>
<evidence type="ECO:0000313" key="2">
    <source>
        <dbReference type="Proteomes" id="UP000015105"/>
    </source>
</evidence>
<keyword evidence="2" id="KW-1185">Reference proteome</keyword>
<proteinExistence type="predicted"/>
<dbReference type="Gramene" id="AET5Gv20249200.1">
    <property type="protein sequence ID" value="AET5Gv20249200.1"/>
    <property type="gene ID" value="AET5Gv20249200"/>
</dbReference>
<reference evidence="2" key="2">
    <citation type="journal article" date="2017" name="Nat. Plants">
        <title>The Aegilops tauschii genome reveals multiple impacts of transposons.</title>
        <authorList>
            <person name="Zhao G."/>
            <person name="Zou C."/>
            <person name="Li K."/>
            <person name="Wang K."/>
            <person name="Li T."/>
            <person name="Gao L."/>
            <person name="Zhang X."/>
            <person name="Wang H."/>
            <person name="Yang Z."/>
            <person name="Liu X."/>
            <person name="Jiang W."/>
            <person name="Mao L."/>
            <person name="Kong X."/>
            <person name="Jiao Y."/>
            <person name="Jia J."/>
        </authorList>
    </citation>
    <scope>NUCLEOTIDE SEQUENCE [LARGE SCALE GENOMIC DNA]</scope>
    <source>
        <strain evidence="2">cv. AL8/78</strain>
    </source>
</reference>
<sequence length="75" mass="8604">MFLICLSLTSACWVYLLLSFLFGLWVALSLFGCGGLYQETMRSWCPIILHLCYRFKHFFSVNGARSRLHLAAVNP</sequence>
<reference evidence="1" key="4">
    <citation type="submission" date="2019-03" db="UniProtKB">
        <authorList>
            <consortium name="EnsemblPlants"/>
        </authorList>
    </citation>
    <scope>IDENTIFICATION</scope>
</reference>
<name>A0A453K036_AEGTS</name>
<protein>
    <submittedName>
        <fullName evidence="1">Uncharacterized protein</fullName>
    </submittedName>
</protein>
<evidence type="ECO:0000313" key="1">
    <source>
        <dbReference type="EnsemblPlants" id="AET5Gv20249200.1"/>
    </source>
</evidence>
<reference evidence="1" key="3">
    <citation type="journal article" date="2017" name="Nature">
        <title>Genome sequence of the progenitor of the wheat D genome Aegilops tauschii.</title>
        <authorList>
            <person name="Luo M.C."/>
            <person name="Gu Y.Q."/>
            <person name="Puiu D."/>
            <person name="Wang H."/>
            <person name="Twardziok S.O."/>
            <person name="Deal K.R."/>
            <person name="Huo N."/>
            <person name="Zhu T."/>
            <person name="Wang L."/>
            <person name="Wang Y."/>
            <person name="McGuire P.E."/>
            <person name="Liu S."/>
            <person name="Long H."/>
            <person name="Ramasamy R.K."/>
            <person name="Rodriguez J.C."/>
            <person name="Van S.L."/>
            <person name="Yuan L."/>
            <person name="Wang Z."/>
            <person name="Xia Z."/>
            <person name="Xiao L."/>
            <person name="Anderson O.D."/>
            <person name="Ouyang S."/>
            <person name="Liang Y."/>
            <person name="Zimin A.V."/>
            <person name="Pertea G."/>
            <person name="Qi P."/>
            <person name="Bennetzen J.L."/>
            <person name="Dai X."/>
            <person name="Dawson M.W."/>
            <person name="Muller H.G."/>
            <person name="Kugler K."/>
            <person name="Rivarola-Duarte L."/>
            <person name="Spannagl M."/>
            <person name="Mayer K.F.X."/>
            <person name="Lu F.H."/>
            <person name="Bevan M.W."/>
            <person name="Leroy P."/>
            <person name="Li P."/>
            <person name="You F.M."/>
            <person name="Sun Q."/>
            <person name="Liu Z."/>
            <person name="Lyons E."/>
            <person name="Wicker T."/>
            <person name="Salzberg S.L."/>
            <person name="Devos K.M."/>
            <person name="Dvorak J."/>
        </authorList>
    </citation>
    <scope>NUCLEOTIDE SEQUENCE [LARGE SCALE GENOMIC DNA]</scope>
    <source>
        <strain evidence="1">cv. AL8/78</strain>
    </source>
</reference>
<organism evidence="1 2">
    <name type="scientific">Aegilops tauschii subsp. strangulata</name>
    <name type="common">Goatgrass</name>
    <dbReference type="NCBI Taxonomy" id="200361"/>
    <lineage>
        <taxon>Eukaryota</taxon>
        <taxon>Viridiplantae</taxon>
        <taxon>Streptophyta</taxon>
        <taxon>Embryophyta</taxon>
        <taxon>Tracheophyta</taxon>
        <taxon>Spermatophyta</taxon>
        <taxon>Magnoliopsida</taxon>
        <taxon>Liliopsida</taxon>
        <taxon>Poales</taxon>
        <taxon>Poaceae</taxon>
        <taxon>BOP clade</taxon>
        <taxon>Pooideae</taxon>
        <taxon>Triticodae</taxon>
        <taxon>Triticeae</taxon>
        <taxon>Triticinae</taxon>
        <taxon>Aegilops</taxon>
    </lineage>
</organism>
<reference evidence="2" key="1">
    <citation type="journal article" date="2014" name="Science">
        <title>Ancient hybridizations among the ancestral genomes of bread wheat.</title>
        <authorList>
            <consortium name="International Wheat Genome Sequencing Consortium,"/>
            <person name="Marcussen T."/>
            <person name="Sandve S.R."/>
            <person name="Heier L."/>
            <person name="Spannagl M."/>
            <person name="Pfeifer M."/>
            <person name="Jakobsen K.S."/>
            <person name="Wulff B.B."/>
            <person name="Steuernagel B."/>
            <person name="Mayer K.F."/>
            <person name="Olsen O.A."/>
        </authorList>
    </citation>
    <scope>NUCLEOTIDE SEQUENCE [LARGE SCALE GENOMIC DNA]</scope>
    <source>
        <strain evidence="2">cv. AL8/78</strain>
    </source>
</reference>